<organism evidence="2">
    <name type="scientific">Pseudictyota dubia</name>
    <dbReference type="NCBI Taxonomy" id="2749911"/>
    <lineage>
        <taxon>Eukaryota</taxon>
        <taxon>Sar</taxon>
        <taxon>Stramenopiles</taxon>
        <taxon>Ochrophyta</taxon>
        <taxon>Bacillariophyta</taxon>
        <taxon>Mediophyceae</taxon>
        <taxon>Biddulphiophycidae</taxon>
        <taxon>Eupodiscales</taxon>
        <taxon>Odontellaceae</taxon>
        <taxon>Pseudictyota</taxon>
    </lineage>
</organism>
<dbReference type="Gene3D" id="3.40.50.410">
    <property type="entry name" value="von Willebrand factor, type A domain"/>
    <property type="match status" value="1"/>
</dbReference>
<dbReference type="PANTHER" id="PTHR10579:SF43">
    <property type="entry name" value="ZINC FINGER (C3HC4-TYPE RING FINGER) FAMILY PROTEIN"/>
    <property type="match status" value="1"/>
</dbReference>
<feature type="domain" description="VWFA" evidence="1">
    <location>
        <begin position="1"/>
        <end position="170"/>
    </location>
</feature>
<dbReference type="SMART" id="SM00327">
    <property type="entry name" value="VWA"/>
    <property type="match status" value="1"/>
</dbReference>
<dbReference type="InterPro" id="IPR002035">
    <property type="entry name" value="VWF_A"/>
</dbReference>
<dbReference type="AlphaFoldDB" id="A0A7R9WEV9"/>
<dbReference type="InterPro" id="IPR036465">
    <property type="entry name" value="vWFA_dom_sf"/>
</dbReference>
<evidence type="ECO:0000259" key="1">
    <source>
        <dbReference type="PROSITE" id="PS50234"/>
    </source>
</evidence>
<dbReference type="EMBL" id="HBED01041835">
    <property type="protein sequence ID" value="CAD8322619.1"/>
    <property type="molecule type" value="Transcribed_RNA"/>
</dbReference>
<dbReference type="Pfam" id="PF00092">
    <property type="entry name" value="VWA"/>
    <property type="match status" value="1"/>
</dbReference>
<name>A0A7R9WEV9_9STRA</name>
<dbReference type="SUPFAM" id="SSF53300">
    <property type="entry name" value="vWA-like"/>
    <property type="match status" value="1"/>
</dbReference>
<protein>
    <recommendedName>
        <fullName evidence="1">VWFA domain-containing protein</fullName>
    </recommendedName>
</protein>
<evidence type="ECO:0000313" key="2">
    <source>
        <dbReference type="EMBL" id="CAD8322619.1"/>
    </source>
</evidence>
<dbReference type="InterPro" id="IPR051266">
    <property type="entry name" value="CLCR"/>
</dbReference>
<accession>A0A7R9WEV9</accession>
<sequence>MSGSKLELCKATLELLLRELRSCDRFGLITFSDDARLDIPTRKLTAEGKQAALDKIKRLRTRGCTNISGGIGMAIQDIKSVESPNEVRSVLLLTDGLANRGISDSQGIVDLTKGCLQQIEGNAPIVIHTFGYGSDHNAKLLRDITQSIQGGSYYFVEKDSEVASAFGDALGGILSVVAQNATVTIKIPPEAALLGVDIIDVHHEHKSKQPDGSYKVNLGDFYAEESRDVLFEVTLASGSKGNEPFPHAQCSISYLDTIQKCLVDGDTATASIARPSGSEISASNLHIAVQWLRIRATMAMKEADILSRDGNLELARSKIRECLEEIRTETTEGAQSDPLIIQLIGDLNDSLAGLSSRSVYAESGEMFMQNKWMSHAAQRCAESTFTTGNTYRGSRKMAKAKKFWASTN</sequence>
<gene>
    <name evidence="2" type="ORF">TDUB1175_LOCUS21036</name>
</gene>
<reference evidence="2" key="1">
    <citation type="submission" date="2021-01" db="EMBL/GenBank/DDBJ databases">
        <authorList>
            <person name="Corre E."/>
            <person name="Pelletier E."/>
            <person name="Niang G."/>
            <person name="Scheremetjew M."/>
            <person name="Finn R."/>
            <person name="Kale V."/>
            <person name="Holt S."/>
            <person name="Cochrane G."/>
            <person name="Meng A."/>
            <person name="Brown T."/>
            <person name="Cohen L."/>
        </authorList>
    </citation>
    <scope>NUCLEOTIDE SEQUENCE</scope>
    <source>
        <strain evidence="2">CCMP147</strain>
    </source>
</reference>
<proteinExistence type="predicted"/>
<dbReference type="PROSITE" id="PS50234">
    <property type="entry name" value="VWFA"/>
    <property type="match status" value="1"/>
</dbReference>
<dbReference type="PANTHER" id="PTHR10579">
    <property type="entry name" value="CALCIUM-ACTIVATED CHLORIDE CHANNEL REGULATOR"/>
    <property type="match status" value="1"/>
</dbReference>